<name>A0AC60PEQ2_IXOPE</name>
<comment type="caution">
    <text evidence="1">The sequence shown here is derived from an EMBL/GenBank/DDBJ whole genome shotgun (WGS) entry which is preliminary data.</text>
</comment>
<protein>
    <submittedName>
        <fullName evidence="1">Uncharacterized protein</fullName>
    </submittedName>
</protein>
<keyword evidence="2" id="KW-1185">Reference proteome</keyword>
<sequence length="79" mass="8191">MQRPLRYGLGLLCSGLGRPSLSVPQSASPAHFLMALAADDSEKAGMDAVKSGVAVTDAKPGCDARGDLVVAAEDRFDRC</sequence>
<evidence type="ECO:0000313" key="1">
    <source>
        <dbReference type="EMBL" id="KAG0418119.1"/>
    </source>
</evidence>
<evidence type="ECO:0000313" key="2">
    <source>
        <dbReference type="Proteomes" id="UP000805193"/>
    </source>
</evidence>
<accession>A0AC60PEQ2</accession>
<gene>
    <name evidence="1" type="ORF">HPB47_005114</name>
</gene>
<organism evidence="1 2">
    <name type="scientific">Ixodes persulcatus</name>
    <name type="common">Taiga tick</name>
    <dbReference type="NCBI Taxonomy" id="34615"/>
    <lineage>
        <taxon>Eukaryota</taxon>
        <taxon>Metazoa</taxon>
        <taxon>Ecdysozoa</taxon>
        <taxon>Arthropoda</taxon>
        <taxon>Chelicerata</taxon>
        <taxon>Arachnida</taxon>
        <taxon>Acari</taxon>
        <taxon>Parasitiformes</taxon>
        <taxon>Ixodida</taxon>
        <taxon>Ixodoidea</taxon>
        <taxon>Ixodidae</taxon>
        <taxon>Ixodinae</taxon>
        <taxon>Ixodes</taxon>
    </lineage>
</organism>
<reference evidence="1 2" key="1">
    <citation type="journal article" date="2020" name="Cell">
        <title>Large-Scale Comparative Analyses of Tick Genomes Elucidate Their Genetic Diversity and Vector Capacities.</title>
        <authorList>
            <consortium name="Tick Genome and Microbiome Consortium (TIGMIC)"/>
            <person name="Jia N."/>
            <person name="Wang J."/>
            <person name="Shi W."/>
            <person name="Du L."/>
            <person name="Sun Y."/>
            <person name="Zhan W."/>
            <person name="Jiang J.F."/>
            <person name="Wang Q."/>
            <person name="Zhang B."/>
            <person name="Ji P."/>
            <person name="Bell-Sakyi L."/>
            <person name="Cui X.M."/>
            <person name="Yuan T.T."/>
            <person name="Jiang B.G."/>
            <person name="Yang W.F."/>
            <person name="Lam T.T."/>
            <person name="Chang Q.C."/>
            <person name="Ding S.J."/>
            <person name="Wang X.J."/>
            <person name="Zhu J.G."/>
            <person name="Ruan X.D."/>
            <person name="Zhao L."/>
            <person name="Wei J.T."/>
            <person name="Ye R.Z."/>
            <person name="Que T.C."/>
            <person name="Du C.H."/>
            <person name="Zhou Y.H."/>
            <person name="Cheng J.X."/>
            <person name="Dai P.F."/>
            <person name="Guo W.B."/>
            <person name="Han X.H."/>
            <person name="Huang E.J."/>
            <person name="Li L.F."/>
            <person name="Wei W."/>
            <person name="Gao Y.C."/>
            <person name="Liu J.Z."/>
            <person name="Shao H.Z."/>
            <person name="Wang X."/>
            <person name="Wang C.C."/>
            <person name="Yang T.C."/>
            <person name="Huo Q.B."/>
            <person name="Li W."/>
            <person name="Chen H.Y."/>
            <person name="Chen S.E."/>
            <person name="Zhou L.G."/>
            <person name="Ni X.B."/>
            <person name="Tian J.H."/>
            <person name="Sheng Y."/>
            <person name="Liu T."/>
            <person name="Pan Y.S."/>
            <person name="Xia L.Y."/>
            <person name="Li J."/>
            <person name="Zhao F."/>
            <person name="Cao W.C."/>
        </authorList>
    </citation>
    <scope>NUCLEOTIDE SEQUENCE [LARGE SCALE GENOMIC DNA]</scope>
    <source>
        <strain evidence="1">Iper-2018</strain>
    </source>
</reference>
<proteinExistence type="predicted"/>
<dbReference type="EMBL" id="JABSTQ010010763">
    <property type="protein sequence ID" value="KAG0418119.1"/>
    <property type="molecule type" value="Genomic_DNA"/>
</dbReference>
<dbReference type="Proteomes" id="UP000805193">
    <property type="component" value="Unassembled WGS sequence"/>
</dbReference>